<name>A0AAD5MFX2_PARTN</name>
<organism evidence="1 2">
    <name type="scientific">Parelaphostrongylus tenuis</name>
    <name type="common">Meningeal worm</name>
    <dbReference type="NCBI Taxonomy" id="148309"/>
    <lineage>
        <taxon>Eukaryota</taxon>
        <taxon>Metazoa</taxon>
        <taxon>Ecdysozoa</taxon>
        <taxon>Nematoda</taxon>
        <taxon>Chromadorea</taxon>
        <taxon>Rhabditida</taxon>
        <taxon>Rhabditina</taxon>
        <taxon>Rhabditomorpha</taxon>
        <taxon>Strongyloidea</taxon>
        <taxon>Metastrongylidae</taxon>
        <taxon>Parelaphostrongylus</taxon>
    </lineage>
</organism>
<keyword evidence="2" id="KW-1185">Reference proteome</keyword>
<dbReference type="EMBL" id="JAHQIW010002668">
    <property type="protein sequence ID" value="KAJ1356033.1"/>
    <property type="molecule type" value="Genomic_DNA"/>
</dbReference>
<proteinExistence type="predicted"/>
<comment type="caution">
    <text evidence="1">The sequence shown here is derived from an EMBL/GenBank/DDBJ whole genome shotgun (WGS) entry which is preliminary data.</text>
</comment>
<sequence>MMGVQGNCIVIDNTVSSICTAMPVSSCMYTGMFTDIVPVPETHRAISRTVSTNNIVMANWSTQMWQSVMNRVSSSLATGPFGTHFCGVSVTVGS</sequence>
<reference evidence="1" key="1">
    <citation type="submission" date="2021-06" db="EMBL/GenBank/DDBJ databases">
        <title>Parelaphostrongylus tenuis whole genome reference sequence.</title>
        <authorList>
            <person name="Garwood T.J."/>
            <person name="Larsen P.A."/>
            <person name="Fountain-Jones N.M."/>
            <person name="Garbe J.R."/>
            <person name="Macchietto M.G."/>
            <person name="Kania S.A."/>
            <person name="Gerhold R.W."/>
            <person name="Richards J.E."/>
            <person name="Wolf T.M."/>
        </authorList>
    </citation>
    <scope>NUCLEOTIDE SEQUENCE</scope>
    <source>
        <strain evidence="1">MNPRO001-30</strain>
        <tissue evidence="1">Meninges</tissue>
    </source>
</reference>
<protein>
    <submittedName>
        <fullName evidence="1">Uncharacterized protein</fullName>
    </submittedName>
</protein>
<evidence type="ECO:0000313" key="1">
    <source>
        <dbReference type="EMBL" id="KAJ1356033.1"/>
    </source>
</evidence>
<accession>A0AAD5MFX2</accession>
<dbReference type="Proteomes" id="UP001196413">
    <property type="component" value="Unassembled WGS sequence"/>
</dbReference>
<dbReference type="AlphaFoldDB" id="A0AAD5MFX2"/>
<evidence type="ECO:0000313" key="2">
    <source>
        <dbReference type="Proteomes" id="UP001196413"/>
    </source>
</evidence>
<gene>
    <name evidence="1" type="ORF">KIN20_013649</name>
</gene>